<evidence type="ECO:0000256" key="4">
    <source>
        <dbReference type="ARBA" id="ARBA00007974"/>
    </source>
</evidence>
<dbReference type="Proteomes" id="UP000041247">
    <property type="component" value="Unassembled WGS sequence"/>
</dbReference>
<evidence type="ECO:0000256" key="5">
    <source>
        <dbReference type="ARBA" id="ARBA00013433"/>
    </source>
</evidence>
<dbReference type="InterPro" id="IPR013377">
    <property type="entry name" value="FlgJ"/>
</dbReference>
<dbReference type="GO" id="GO:0042597">
    <property type="term" value="C:periplasmic space"/>
    <property type="evidence" value="ECO:0007669"/>
    <property type="project" value="UniProtKB-SubCell"/>
</dbReference>
<dbReference type="Pfam" id="PF10135">
    <property type="entry name" value="Rod-binding"/>
    <property type="match status" value="1"/>
</dbReference>
<dbReference type="Pfam" id="PF01832">
    <property type="entry name" value="Glucosaminidase"/>
    <property type="match status" value="1"/>
</dbReference>
<evidence type="ECO:0000256" key="10">
    <source>
        <dbReference type="ARBA" id="ARBA00023316"/>
    </source>
</evidence>
<dbReference type="InterPro" id="IPR002901">
    <property type="entry name" value="MGlyc_endo_b_GlcNAc-like_dom"/>
</dbReference>
<evidence type="ECO:0000256" key="6">
    <source>
        <dbReference type="ARBA" id="ARBA00022764"/>
    </source>
</evidence>
<keyword evidence="6" id="KW-0574">Periplasm</keyword>
<comment type="similarity">
    <text evidence="3">In the N-terminal section; belongs to the FlgJ family.</text>
</comment>
<accession>A0A0K3A0K5</accession>
<dbReference type="SMART" id="SM00047">
    <property type="entry name" value="LYZ2"/>
    <property type="match status" value="1"/>
</dbReference>
<dbReference type="Gene3D" id="2.10.70.40">
    <property type="entry name" value="peptidoglycan hydrolase"/>
    <property type="match status" value="1"/>
</dbReference>
<dbReference type="PANTHER" id="PTHR33308">
    <property type="entry name" value="PEPTIDOGLYCAN HYDROLASE FLGJ"/>
    <property type="match status" value="1"/>
</dbReference>
<evidence type="ECO:0000256" key="8">
    <source>
        <dbReference type="ARBA" id="ARBA00022801"/>
    </source>
</evidence>
<dbReference type="RefSeq" id="WP_053841278.1">
    <property type="nucleotide sequence ID" value="NZ_CP076250.1"/>
</dbReference>
<dbReference type="NCBIfam" id="TIGR02541">
    <property type="entry name" value="flagell_FlgJ"/>
    <property type="match status" value="1"/>
</dbReference>
<evidence type="ECO:0000313" key="13">
    <source>
        <dbReference type="EMBL" id="CTP89974.1"/>
    </source>
</evidence>
<dbReference type="GO" id="GO:0016798">
    <property type="term" value="F:hydrolase activity, acting on glycosyl bonds"/>
    <property type="evidence" value="ECO:0007669"/>
    <property type="project" value="UniProtKB-KW"/>
</dbReference>
<keyword evidence="7" id="KW-1005">Bacterial flagellum biogenesis</keyword>
<dbReference type="GO" id="GO:0071555">
    <property type="term" value="P:cell wall organization"/>
    <property type="evidence" value="ECO:0007669"/>
    <property type="project" value="UniProtKB-KW"/>
</dbReference>
<keyword evidence="8 13" id="KW-0378">Hydrolase</keyword>
<protein>
    <recommendedName>
        <fullName evidence="5">Peptidoglycan hydrolase FlgJ</fullName>
    </recommendedName>
    <alternativeName>
        <fullName evidence="11">Muramidase FlgJ</fullName>
    </alternativeName>
</protein>
<reference evidence="13 14" key="1">
    <citation type="submission" date="2015-07" db="EMBL/GenBank/DDBJ databases">
        <authorList>
            <person name="Noorani M."/>
        </authorList>
    </citation>
    <scope>NUCLEOTIDE SEQUENCE [LARGE SCALE GENOMIC DNA]</scope>
    <source>
        <strain evidence="13">LMG728</strain>
    </source>
</reference>
<dbReference type="GO" id="GO:0044780">
    <property type="term" value="P:bacterial-type flagellum assembly"/>
    <property type="evidence" value="ECO:0007669"/>
    <property type="project" value="InterPro"/>
</dbReference>
<organism evidence="13 14">
    <name type="scientific">Xanthomonas graminis pv. poae</name>
    <dbReference type="NCBI Taxonomy" id="227946"/>
    <lineage>
        <taxon>Bacteria</taxon>
        <taxon>Pseudomonadati</taxon>
        <taxon>Pseudomonadota</taxon>
        <taxon>Gammaproteobacteria</taxon>
        <taxon>Lysobacterales</taxon>
        <taxon>Lysobacteraceae</taxon>
        <taxon>Xanthomonas</taxon>
        <taxon>Xanthomonas translucens group</taxon>
        <taxon>Xanthomonas graminis</taxon>
    </lineage>
</organism>
<evidence type="ECO:0000256" key="7">
    <source>
        <dbReference type="ARBA" id="ARBA00022795"/>
    </source>
</evidence>
<dbReference type="InterPro" id="IPR019301">
    <property type="entry name" value="Flagellar_prot_FlgJ_N"/>
</dbReference>
<keyword evidence="9 13" id="KW-0326">Glycosidase</keyword>
<name>A0A0K3A0K5_9XANT</name>
<feature type="domain" description="Mannosyl-glycoprotein endo-beta-N-acetylglucosamidase-like" evidence="12">
    <location>
        <begin position="226"/>
        <end position="389"/>
    </location>
</feature>
<dbReference type="AlphaFoldDB" id="A0A0K3A0K5"/>
<evidence type="ECO:0000256" key="11">
    <source>
        <dbReference type="ARBA" id="ARBA00030835"/>
    </source>
</evidence>
<proteinExistence type="inferred from homology"/>
<evidence type="ECO:0000256" key="9">
    <source>
        <dbReference type="ARBA" id="ARBA00023295"/>
    </source>
</evidence>
<comment type="subcellular location">
    <subcellularLocation>
        <location evidence="2">Periplasm</location>
    </subcellularLocation>
</comment>
<keyword evidence="10" id="KW-0961">Cell wall biogenesis/degradation</keyword>
<evidence type="ECO:0000259" key="12">
    <source>
        <dbReference type="SMART" id="SM00047"/>
    </source>
</evidence>
<gene>
    <name evidence="13" type="primary">flgJ</name>
    <name evidence="13" type="ORF">XTPLMG728_2409</name>
</gene>
<dbReference type="PANTHER" id="PTHR33308:SF9">
    <property type="entry name" value="PEPTIDOGLYCAN HYDROLASE FLGJ"/>
    <property type="match status" value="1"/>
</dbReference>
<comment type="function">
    <text evidence="1">Flagellum-specific muramidase which hydrolyzes the peptidoglycan layer to assemble the rod structure in the periplasmic space.</text>
</comment>
<sequence>MRISASPIELNPTTQNDPARIDKVSRQLEGQFANLLVKSMRDASFGDSLFPGENQTFRDMYDKQMAKALTEGKGLGLASMIAKQLGGGKSADAPATNTSIGAASIGAAQAAKAYSLVSAQGGAAGNPATAGAAALADTGAAVGASAWRGMDAGDAPQHQVARVLDLIAGRETSAMHDAIGSNPADGSASVAWTGADDRWSDLAATAGADASSSIDASATAAAKAAAASLGERTPEGFVAQIWTHAQKAAKELGVDARALVAQAALETGWGRRGISRGDGASSNNLFGIKATGWSGERVTTGTHEYVDGVKQSQTADFRAYASPAESFADYVRLLKTNPRYQQALNAGTNIRGFAQGLQRAGYATDPSYAAKIAAIAGGPTIGRAVAAIGNAAASGLERAFASTSDPSSSALR</sequence>
<dbReference type="GO" id="GO:0071973">
    <property type="term" value="P:bacterial-type flagellum-dependent cell motility"/>
    <property type="evidence" value="ECO:0007669"/>
    <property type="project" value="TreeGrafter"/>
</dbReference>
<dbReference type="GO" id="GO:0004040">
    <property type="term" value="F:amidase activity"/>
    <property type="evidence" value="ECO:0007669"/>
    <property type="project" value="InterPro"/>
</dbReference>
<dbReference type="Gene3D" id="1.10.530.10">
    <property type="match status" value="1"/>
</dbReference>
<evidence type="ECO:0000256" key="1">
    <source>
        <dbReference type="ARBA" id="ARBA00002954"/>
    </source>
</evidence>
<dbReference type="InterPro" id="IPR051056">
    <property type="entry name" value="Glycosyl_Hydrolase_73"/>
</dbReference>
<comment type="similarity">
    <text evidence="4">In the C-terminal section; belongs to the glycosyl hydrolase 73 family.</text>
</comment>
<dbReference type="PRINTS" id="PR01002">
    <property type="entry name" value="FLGFLGJ"/>
</dbReference>
<evidence type="ECO:0000256" key="3">
    <source>
        <dbReference type="ARBA" id="ARBA00006880"/>
    </source>
</evidence>
<dbReference type="EMBL" id="CXOK01000075">
    <property type="protein sequence ID" value="CTP89974.1"/>
    <property type="molecule type" value="Genomic_DNA"/>
</dbReference>
<evidence type="ECO:0000313" key="14">
    <source>
        <dbReference type="Proteomes" id="UP000041247"/>
    </source>
</evidence>
<evidence type="ECO:0000256" key="2">
    <source>
        <dbReference type="ARBA" id="ARBA00004418"/>
    </source>
</evidence>